<organism evidence="1 2">
    <name type="scientific">Eumeta variegata</name>
    <name type="common">Bagworm moth</name>
    <name type="synonym">Eumeta japonica</name>
    <dbReference type="NCBI Taxonomy" id="151549"/>
    <lineage>
        <taxon>Eukaryota</taxon>
        <taxon>Metazoa</taxon>
        <taxon>Ecdysozoa</taxon>
        <taxon>Arthropoda</taxon>
        <taxon>Hexapoda</taxon>
        <taxon>Insecta</taxon>
        <taxon>Pterygota</taxon>
        <taxon>Neoptera</taxon>
        <taxon>Endopterygota</taxon>
        <taxon>Lepidoptera</taxon>
        <taxon>Glossata</taxon>
        <taxon>Ditrysia</taxon>
        <taxon>Tineoidea</taxon>
        <taxon>Psychidae</taxon>
        <taxon>Oiketicinae</taxon>
        <taxon>Eumeta</taxon>
    </lineage>
</organism>
<reference evidence="1 2" key="1">
    <citation type="journal article" date="2019" name="Commun. Biol.">
        <title>The bagworm genome reveals a unique fibroin gene that provides high tensile strength.</title>
        <authorList>
            <person name="Kono N."/>
            <person name="Nakamura H."/>
            <person name="Ohtoshi R."/>
            <person name="Tomita M."/>
            <person name="Numata K."/>
            <person name="Arakawa K."/>
        </authorList>
    </citation>
    <scope>NUCLEOTIDE SEQUENCE [LARGE SCALE GENOMIC DNA]</scope>
</reference>
<name>A0A4C1WG40_EUMVA</name>
<sequence>MSDHGSGDGRGCRPAIRVDISRTDALRDDVSHPIHRTPNVGIQRNAVARPLLRSLAIEFHMHRSVYAFTDRNERHVCCARGRPIIVEWRGRKAFGGPLSRSNKQNGVIIINVDDLHDILAAGGDGRPPLTPRTKGLRDKNNASARADTGFYIGDQQCRSLGDAKRNTNERTRLMFY</sequence>
<dbReference type="EMBL" id="BGZK01000545">
    <property type="protein sequence ID" value="GBP49462.1"/>
    <property type="molecule type" value="Genomic_DNA"/>
</dbReference>
<accession>A0A4C1WG40</accession>
<proteinExistence type="predicted"/>
<dbReference type="AlphaFoldDB" id="A0A4C1WG40"/>
<dbReference type="Proteomes" id="UP000299102">
    <property type="component" value="Unassembled WGS sequence"/>
</dbReference>
<protein>
    <submittedName>
        <fullName evidence="1">Uncharacterized protein</fullName>
    </submittedName>
</protein>
<evidence type="ECO:0000313" key="1">
    <source>
        <dbReference type="EMBL" id="GBP49462.1"/>
    </source>
</evidence>
<keyword evidence="2" id="KW-1185">Reference proteome</keyword>
<gene>
    <name evidence="1" type="ORF">EVAR_25676_1</name>
</gene>
<comment type="caution">
    <text evidence="1">The sequence shown here is derived from an EMBL/GenBank/DDBJ whole genome shotgun (WGS) entry which is preliminary data.</text>
</comment>
<evidence type="ECO:0000313" key="2">
    <source>
        <dbReference type="Proteomes" id="UP000299102"/>
    </source>
</evidence>